<evidence type="ECO:0000313" key="3">
    <source>
        <dbReference type="Proteomes" id="UP000239388"/>
    </source>
</evidence>
<name>A0A2S8FHP2_9BACT</name>
<organism evidence="2 3">
    <name type="scientific">Blastopirellula marina</name>
    <dbReference type="NCBI Taxonomy" id="124"/>
    <lineage>
        <taxon>Bacteria</taxon>
        <taxon>Pseudomonadati</taxon>
        <taxon>Planctomycetota</taxon>
        <taxon>Planctomycetia</taxon>
        <taxon>Pirellulales</taxon>
        <taxon>Pirellulaceae</taxon>
        <taxon>Blastopirellula</taxon>
    </lineage>
</organism>
<evidence type="ECO:0000313" key="2">
    <source>
        <dbReference type="EMBL" id="PQO31590.1"/>
    </source>
</evidence>
<dbReference type="AlphaFoldDB" id="A0A2S8FHP2"/>
<gene>
    <name evidence="2" type="ORF">C5Y98_19430</name>
</gene>
<dbReference type="EMBL" id="PUIB01000019">
    <property type="protein sequence ID" value="PQO31590.1"/>
    <property type="molecule type" value="Genomic_DNA"/>
</dbReference>
<accession>A0A2S8FHP2</accession>
<comment type="caution">
    <text evidence="2">The sequence shown here is derived from an EMBL/GenBank/DDBJ whole genome shotgun (WGS) entry which is preliminary data.</text>
</comment>
<dbReference type="Proteomes" id="UP000239388">
    <property type="component" value="Unassembled WGS sequence"/>
</dbReference>
<protein>
    <submittedName>
        <fullName evidence="2">Uncharacterized protein</fullName>
    </submittedName>
</protein>
<keyword evidence="1" id="KW-1133">Transmembrane helix</keyword>
<feature type="transmembrane region" description="Helical" evidence="1">
    <location>
        <begin position="62"/>
        <end position="81"/>
    </location>
</feature>
<reference evidence="2 3" key="1">
    <citation type="submission" date="2018-02" db="EMBL/GenBank/DDBJ databases">
        <title>Comparative genomes isolates from brazilian mangrove.</title>
        <authorList>
            <person name="Araujo J.E."/>
            <person name="Taketani R.G."/>
            <person name="Silva M.C.P."/>
            <person name="Loureco M.V."/>
            <person name="Andreote F.D."/>
        </authorList>
    </citation>
    <scope>NUCLEOTIDE SEQUENCE [LARGE SCALE GENOMIC DNA]</scope>
    <source>
        <strain evidence="2 3">NAP PRIS-MGV</strain>
    </source>
</reference>
<proteinExistence type="predicted"/>
<keyword evidence="1" id="KW-0472">Membrane</keyword>
<keyword evidence="1" id="KW-0812">Transmembrane</keyword>
<dbReference type="RefSeq" id="WP_105356644.1">
    <property type="nucleotide sequence ID" value="NZ_PUIB01000019.1"/>
</dbReference>
<evidence type="ECO:0000256" key="1">
    <source>
        <dbReference type="SAM" id="Phobius"/>
    </source>
</evidence>
<dbReference type="OrthoDB" id="285345at2"/>
<sequence>MHYSHHRNSTKPVHWESHIVQPPLGDGSFMVPMNDPLDSIHAERQPERSVDRHREMVMLDRLFWTSVGLLMVGGLALKIWILF</sequence>